<dbReference type="InterPro" id="IPR002509">
    <property type="entry name" value="NODB_dom"/>
</dbReference>
<dbReference type="CDD" id="cd10970">
    <property type="entry name" value="CE4_DAC_u1_6s"/>
    <property type="match status" value="1"/>
</dbReference>
<reference evidence="4" key="1">
    <citation type="submission" date="2016-10" db="EMBL/GenBank/DDBJ databases">
        <authorList>
            <person name="Varghese N."/>
            <person name="Submissions S."/>
        </authorList>
    </citation>
    <scope>NUCLEOTIDE SEQUENCE [LARGE SCALE GENOMIC DNA]</scope>
    <source>
        <strain evidence="4">S9</strain>
    </source>
</reference>
<keyword evidence="1" id="KW-0732">Signal</keyword>
<dbReference type="Proteomes" id="UP000198571">
    <property type="component" value="Unassembled WGS sequence"/>
</dbReference>
<dbReference type="PROSITE" id="PS51677">
    <property type="entry name" value="NODB"/>
    <property type="match status" value="1"/>
</dbReference>
<dbReference type="STRING" id="1601833.SAMN05518684_106188"/>
<evidence type="ECO:0000256" key="1">
    <source>
        <dbReference type="ARBA" id="ARBA00022729"/>
    </source>
</evidence>
<dbReference type="Gene3D" id="3.20.20.370">
    <property type="entry name" value="Glycoside hydrolase/deacetylase"/>
    <property type="match status" value="1"/>
</dbReference>
<dbReference type="AlphaFoldDB" id="A0A1H9U009"/>
<dbReference type="SUPFAM" id="SSF88713">
    <property type="entry name" value="Glycoside hydrolase/deacetylase"/>
    <property type="match status" value="1"/>
</dbReference>
<evidence type="ECO:0000313" key="4">
    <source>
        <dbReference type="Proteomes" id="UP000198571"/>
    </source>
</evidence>
<dbReference type="EMBL" id="FOGT01000006">
    <property type="protein sequence ID" value="SES02494.1"/>
    <property type="molecule type" value="Genomic_DNA"/>
</dbReference>
<dbReference type="PANTHER" id="PTHR34216">
    <property type="match status" value="1"/>
</dbReference>
<organism evidence="3 4">
    <name type="scientific">Salipaludibacillus aurantiacus</name>
    <dbReference type="NCBI Taxonomy" id="1601833"/>
    <lineage>
        <taxon>Bacteria</taxon>
        <taxon>Bacillati</taxon>
        <taxon>Bacillota</taxon>
        <taxon>Bacilli</taxon>
        <taxon>Bacillales</taxon>
        <taxon>Bacillaceae</taxon>
    </lineage>
</organism>
<protein>
    <submittedName>
        <fullName evidence="3">Peptidoglycan/xylan/chitin deacetylase, PgdA/CDA1 family</fullName>
    </submittedName>
</protein>
<dbReference type="OrthoDB" id="9778320at2"/>
<dbReference type="Pfam" id="PF01522">
    <property type="entry name" value="Polysacc_deac_1"/>
    <property type="match status" value="1"/>
</dbReference>
<dbReference type="GO" id="GO:0016810">
    <property type="term" value="F:hydrolase activity, acting on carbon-nitrogen (but not peptide) bonds"/>
    <property type="evidence" value="ECO:0007669"/>
    <property type="project" value="InterPro"/>
</dbReference>
<evidence type="ECO:0000313" key="3">
    <source>
        <dbReference type="EMBL" id="SES02494.1"/>
    </source>
</evidence>
<keyword evidence="4" id="KW-1185">Reference proteome</keyword>
<sequence length="250" mass="29296">MNKRKFISAKRKGTGRKNREPVLVFTFDDAFLTDYSKAYPEMTIRGIKGTSYVATNWLNRTDREFCSWSQLKEMNDSDWWDVQCHTHTHPRLSELTESEVRSEMETVNQEFENNGLPLPKHHAYPYGDTSDLVKEVLNEYRSTQRLTGRYRSSDLNSYRSIRSDEQSIVKAISVDMQSQQDLNDAKGIVKEAYHKGSIIVLYCHEILEEDSGYEFAVLEEYFIQLLDYIVNLRIKTMTISEMYDYVFGVQ</sequence>
<proteinExistence type="predicted"/>
<name>A0A1H9U009_9BACI</name>
<dbReference type="PANTHER" id="PTHR34216:SF7">
    <property type="entry name" value="POLY-BETA-1,6-N-ACETYL-D-GLUCOSAMINE N-DEACETYLASE"/>
    <property type="match status" value="1"/>
</dbReference>
<dbReference type="InterPro" id="IPR051398">
    <property type="entry name" value="Polysacch_Deacetylase"/>
</dbReference>
<dbReference type="InterPro" id="IPR011330">
    <property type="entry name" value="Glyco_hydro/deAcase_b/a-brl"/>
</dbReference>
<dbReference type="GO" id="GO:0005975">
    <property type="term" value="P:carbohydrate metabolic process"/>
    <property type="evidence" value="ECO:0007669"/>
    <property type="project" value="InterPro"/>
</dbReference>
<gene>
    <name evidence="3" type="ORF">SAMN05518684_106188</name>
</gene>
<dbReference type="RefSeq" id="WP_093050901.1">
    <property type="nucleotide sequence ID" value="NZ_FOGT01000006.1"/>
</dbReference>
<feature type="domain" description="NodB homology" evidence="2">
    <location>
        <begin position="21"/>
        <end position="250"/>
    </location>
</feature>
<accession>A0A1H9U009</accession>
<evidence type="ECO:0000259" key="2">
    <source>
        <dbReference type="PROSITE" id="PS51677"/>
    </source>
</evidence>